<dbReference type="Gene3D" id="3.30.200.20">
    <property type="entry name" value="Phosphorylase Kinase, domain 1"/>
    <property type="match status" value="1"/>
</dbReference>
<keyword evidence="5" id="KW-0547">Nucleotide-binding</keyword>
<dbReference type="InterPro" id="IPR000719">
    <property type="entry name" value="Prot_kinase_dom"/>
</dbReference>
<evidence type="ECO:0000313" key="11">
    <source>
        <dbReference type="EMBL" id="KAJ8417540.1"/>
    </source>
</evidence>
<evidence type="ECO:0000256" key="8">
    <source>
        <dbReference type="ARBA" id="ARBA00047899"/>
    </source>
</evidence>
<comment type="caution">
    <text evidence="11">The sequence shown here is derived from an EMBL/GenBank/DDBJ whole genome shotgun (WGS) entry which is preliminary data.</text>
</comment>
<comment type="similarity">
    <text evidence="1">Belongs to the protein kinase superfamily. CAMK Ser/Thr protein kinase family. PIM subfamily.</text>
</comment>
<comment type="catalytic activity">
    <reaction evidence="8">
        <text>L-threonyl-[protein] + ATP = O-phospho-L-threonyl-[protein] + ADP + H(+)</text>
        <dbReference type="Rhea" id="RHEA:46608"/>
        <dbReference type="Rhea" id="RHEA-COMP:11060"/>
        <dbReference type="Rhea" id="RHEA-COMP:11605"/>
        <dbReference type="ChEBI" id="CHEBI:15378"/>
        <dbReference type="ChEBI" id="CHEBI:30013"/>
        <dbReference type="ChEBI" id="CHEBI:30616"/>
        <dbReference type="ChEBI" id="CHEBI:61977"/>
        <dbReference type="ChEBI" id="CHEBI:456216"/>
        <dbReference type="EC" id="2.7.11.1"/>
    </reaction>
</comment>
<keyword evidence="4" id="KW-0808">Transferase</keyword>
<dbReference type="PROSITE" id="PS00108">
    <property type="entry name" value="PROTEIN_KINASE_ST"/>
    <property type="match status" value="1"/>
</dbReference>
<evidence type="ECO:0000256" key="5">
    <source>
        <dbReference type="ARBA" id="ARBA00022741"/>
    </source>
</evidence>
<dbReference type="EC" id="2.7.11.1" evidence="2"/>
<evidence type="ECO:0000256" key="3">
    <source>
        <dbReference type="ARBA" id="ARBA00022527"/>
    </source>
</evidence>
<organism evidence="11 12">
    <name type="scientific">Aldrovandia affinis</name>
    <dbReference type="NCBI Taxonomy" id="143900"/>
    <lineage>
        <taxon>Eukaryota</taxon>
        <taxon>Metazoa</taxon>
        <taxon>Chordata</taxon>
        <taxon>Craniata</taxon>
        <taxon>Vertebrata</taxon>
        <taxon>Euteleostomi</taxon>
        <taxon>Actinopterygii</taxon>
        <taxon>Neopterygii</taxon>
        <taxon>Teleostei</taxon>
        <taxon>Notacanthiformes</taxon>
        <taxon>Halosauridae</taxon>
        <taxon>Aldrovandia</taxon>
    </lineage>
</organism>
<protein>
    <recommendedName>
        <fullName evidence="2">non-specific serine/threonine protein kinase</fullName>
        <ecNumber evidence="2">2.7.11.1</ecNumber>
    </recommendedName>
</protein>
<dbReference type="InterPro" id="IPR051138">
    <property type="entry name" value="PIM_Ser/Thr_kinase"/>
</dbReference>
<dbReference type="InterPro" id="IPR011009">
    <property type="entry name" value="Kinase-like_dom_sf"/>
</dbReference>
<reference evidence="11" key="1">
    <citation type="journal article" date="2023" name="Science">
        <title>Genome structures resolve the early diversification of teleost fishes.</title>
        <authorList>
            <person name="Parey E."/>
            <person name="Louis A."/>
            <person name="Montfort J."/>
            <person name="Bouchez O."/>
            <person name="Roques C."/>
            <person name="Iampietro C."/>
            <person name="Lluch J."/>
            <person name="Castinel A."/>
            <person name="Donnadieu C."/>
            <person name="Desvignes T."/>
            <person name="Floi Bucao C."/>
            <person name="Jouanno E."/>
            <person name="Wen M."/>
            <person name="Mejri S."/>
            <person name="Dirks R."/>
            <person name="Jansen H."/>
            <person name="Henkel C."/>
            <person name="Chen W.J."/>
            <person name="Zahm M."/>
            <person name="Cabau C."/>
            <person name="Klopp C."/>
            <person name="Thompson A.W."/>
            <person name="Robinson-Rechavi M."/>
            <person name="Braasch I."/>
            <person name="Lecointre G."/>
            <person name="Bobe J."/>
            <person name="Postlethwait J.H."/>
            <person name="Berthelot C."/>
            <person name="Roest Crollius H."/>
            <person name="Guiguen Y."/>
        </authorList>
    </citation>
    <scope>NUCLEOTIDE SEQUENCE</scope>
    <source>
        <strain evidence="11">NC1722</strain>
    </source>
</reference>
<proteinExistence type="inferred from homology"/>
<evidence type="ECO:0000259" key="10">
    <source>
        <dbReference type="PROSITE" id="PS50011"/>
    </source>
</evidence>
<dbReference type="AlphaFoldDB" id="A0AAD7X259"/>
<dbReference type="PANTHER" id="PTHR22984:SF11">
    <property type="entry name" value="AURORA KINASE-RELATED"/>
    <property type="match status" value="1"/>
</dbReference>
<dbReference type="GO" id="GO:0004674">
    <property type="term" value="F:protein serine/threonine kinase activity"/>
    <property type="evidence" value="ECO:0007669"/>
    <property type="project" value="UniProtKB-KW"/>
</dbReference>
<sequence>MPYMPTYDTWLFVSVVLPHRRTSSEPRHRLHCNRSLRSTGVSLGRYLPYGVISTGKTVKSATTYLALPYYSRGALLRQGGCSCVYAGICISDGLPVALKYAKKWFGDRLFLSGEEFSVPREIGLTGLVNQQEGHPNVIRLLEWFDAPNHYIMVLERPDPCLDLDKWILMSVNHALAEDQARAVMEQLLQALIHCQKHGVFHRDLKPGNILINTATLRVILIDFGCGDLWKDTPFYMFSGTEVFMAAL</sequence>
<dbReference type="Proteomes" id="UP001221898">
    <property type="component" value="Unassembled WGS sequence"/>
</dbReference>
<dbReference type="GO" id="GO:0043066">
    <property type="term" value="P:negative regulation of apoptotic process"/>
    <property type="evidence" value="ECO:0007669"/>
    <property type="project" value="TreeGrafter"/>
</dbReference>
<evidence type="ECO:0000256" key="7">
    <source>
        <dbReference type="ARBA" id="ARBA00022840"/>
    </source>
</evidence>
<evidence type="ECO:0000256" key="9">
    <source>
        <dbReference type="ARBA" id="ARBA00048679"/>
    </source>
</evidence>
<dbReference type="PROSITE" id="PS50011">
    <property type="entry name" value="PROTEIN_KINASE_DOM"/>
    <property type="match status" value="1"/>
</dbReference>
<comment type="catalytic activity">
    <reaction evidence="9">
        <text>L-seryl-[protein] + ATP = O-phospho-L-seryl-[protein] + ADP + H(+)</text>
        <dbReference type="Rhea" id="RHEA:17989"/>
        <dbReference type="Rhea" id="RHEA-COMP:9863"/>
        <dbReference type="Rhea" id="RHEA-COMP:11604"/>
        <dbReference type="ChEBI" id="CHEBI:15378"/>
        <dbReference type="ChEBI" id="CHEBI:29999"/>
        <dbReference type="ChEBI" id="CHEBI:30616"/>
        <dbReference type="ChEBI" id="CHEBI:83421"/>
        <dbReference type="ChEBI" id="CHEBI:456216"/>
        <dbReference type="EC" id="2.7.11.1"/>
    </reaction>
</comment>
<dbReference type="GO" id="GO:0007346">
    <property type="term" value="P:regulation of mitotic cell cycle"/>
    <property type="evidence" value="ECO:0007669"/>
    <property type="project" value="TreeGrafter"/>
</dbReference>
<dbReference type="EMBL" id="JAINUG010000003">
    <property type="protein sequence ID" value="KAJ8417540.1"/>
    <property type="molecule type" value="Genomic_DNA"/>
</dbReference>
<keyword evidence="12" id="KW-1185">Reference proteome</keyword>
<dbReference type="Pfam" id="PF00069">
    <property type="entry name" value="Pkinase"/>
    <property type="match status" value="1"/>
</dbReference>
<keyword evidence="7" id="KW-0067">ATP-binding</keyword>
<name>A0AAD7X259_9TELE</name>
<dbReference type="GO" id="GO:0005737">
    <property type="term" value="C:cytoplasm"/>
    <property type="evidence" value="ECO:0007669"/>
    <property type="project" value="TreeGrafter"/>
</dbReference>
<gene>
    <name evidence="11" type="ORF">AAFF_G00223830</name>
</gene>
<dbReference type="PANTHER" id="PTHR22984">
    <property type="entry name" value="SERINE/THREONINE-PROTEIN KINASE PIM"/>
    <property type="match status" value="1"/>
</dbReference>
<evidence type="ECO:0000256" key="1">
    <source>
        <dbReference type="ARBA" id="ARBA00005505"/>
    </source>
</evidence>
<evidence type="ECO:0000256" key="2">
    <source>
        <dbReference type="ARBA" id="ARBA00012513"/>
    </source>
</evidence>
<dbReference type="SMART" id="SM00220">
    <property type="entry name" value="S_TKc"/>
    <property type="match status" value="1"/>
</dbReference>
<dbReference type="SUPFAM" id="SSF56112">
    <property type="entry name" value="Protein kinase-like (PK-like)"/>
    <property type="match status" value="1"/>
</dbReference>
<dbReference type="InterPro" id="IPR008271">
    <property type="entry name" value="Ser/Thr_kinase_AS"/>
</dbReference>
<dbReference type="Gene3D" id="1.10.510.10">
    <property type="entry name" value="Transferase(Phosphotransferase) domain 1"/>
    <property type="match status" value="1"/>
</dbReference>
<evidence type="ECO:0000313" key="12">
    <source>
        <dbReference type="Proteomes" id="UP001221898"/>
    </source>
</evidence>
<accession>A0AAD7X259</accession>
<dbReference type="GO" id="GO:0005524">
    <property type="term" value="F:ATP binding"/>
    <property type="evidence" value="ECO:0007669"/>
    <property type="project" value="UniProtKB-KW"/>
</dbReference>
<evidence type="ECO:0000256" key="6">
    <source>
        <dbReference type="ARBA" id="ARBA00022777"/>
    </source>
</evidence>
<keyword evidence="6" id="KW-0418">Kinase</keyword>
<keyword evidence="3" id="KW-0723">Serine/threonine-protein kinase</keyword>
<feature type="domain" description="Protein kinase" evidence="10">
    <location>
        <begin position="70"/>
        <end position="247"/>
    </location>
</feature>
<evidence type="ECO:0000256" key="4">
    <source>
        <dbReference type="ARBA" id="ARBA00022679"/>
    </source>
</evidence>